<dbReference type="Proteomes" id="UP000029221">
    <property type="component" value="Unassembled WGS sequence"/>
</dbReference>
<organism evidence="2 3">
    <name type="scientific">Nonlabens tegetincola</name>
    <dbReference type="NCBI Taxonomy" id="323273"/>
    <lineage>
        <taxon>Bacteria</taxon>
        <taxon>Pseudomonadati</taxon>
        <taxon>Bacteroidota</taxon>
        <taxon>Flavobacteriia</taxon>
        <taxon>Flavobacteriales</taxon>
        <taxon>Flavobacteriaceae</taxon>
        <taxon>Nonlabens</taxon>
    </lineage>
</organism>
<feature type="domain" description="STAS" evidence="1">
    <location>
        <begin position="11"/>
        <end position="61"/>
    </location>
</feature>
<dbReference type="RefSeq" id="WP_042276636.1">
    <property type="nucleotide sequence ID" value="NZ_BBML01000001.1"/>
</dbReference>
<name>A0A090Q2B2_9FLAO</name>
<dbReference type="PROSITE" id="PS50801">
    <property type="entry name" value="STAS"/>
    <property type="match status" value="1"/>
</dbReference>
<dbReference type="SUPFAM" id="SSF52091">
    <property type="entry name" value="SpoIIaa-like"/>
    <property type="match status" value="1"/>
</dbReference>
<dbReference type="STRING" id="319236.BST91_11525"/>
<keyword evidence="3" id="KW-1185">Reference proteome</keyword>
<evidence type="ECO:0000313" key="3">
    <source>
        <dbReference type="Proteomes" id="UP000029221"/>
    </source>
</evidence>
<dbReference type="InterPro" id="IPR002645">
    <property type="entry name" value="STAS_dom"/>
</dbReference>
<dbReference type="eggNOG" id="ENOG5030RK7">
    <property type="taxonomic scope" value="Bacteria"/>
</dbReference>
<gene>
    <name evidence="2" type="ORF">JCM19294_2635</name>
</gene>
<accession>A0A090Q2B2</accession>
<evidence type="ECO:0000259" key="1">
    <source>
        <dbReference type="PROSITE" id="PS50801"/>
    </source>
</evidence>
<sequence length="92" mass="10196">MSLQINKLNGIYELSGVLDLTTAKPLLNHIKLLQGFENSIDINIDNLSLIDRTGVAALLTILSLSLRTDCNITISGRGYKDIYNEYRDNQAA</sequence>
<comment type="caution">
    <text evidence="2">The sequence shown here is derived from an EMBL/GenBank/DDBJ whole genome shotgun (WGS) entry which is preliminary data.</text>
</comment>
<reference evidence="2" key="1">
    <citation type="journal article" date="2014" name="Genome Announc.">
        <title>Draft Genome Sequences of Marine Flavobacterium Nonlabens Strains NR17, NR24, NR27, NR32, NR33, and Ara13.</title>
        <authorList>
            <person name="Nakanishi M."/>
            <person name="Meirelles P."/>
            <person name="Suzuki R."/>
            <person name="Takatani N."/>
            <person name="Mino S."/>
            <person name="Suda W."/>
            <person name="Oshima K."/>
            <person name="Hattori M."/>
            <person name="Ohkuma M."/>
            <person name="Hosokawa M."/>
            <person name="Miyashita K."/>
            <person name="Thompson F.L."/>
            <person name="Niwa A."/>
            <person name="Sawabe T."/>
            <person name="Sawabe T."/>
        </authorList>
    </citation>
    <scope>NUCLEOTIDE SEQUENCE [LARGE SCALE GENOMIC DNA]</scope>
    <source>
        <strain evidence="2">JCM 19294</strain>
    </source>
</reference>
<proteinExistence type="predicted"/>
<dbReference type="EMBL" id="BBML01000001">
    <property type="protein sequence ID" value="GAK95853.1"/>
    <property type="molecule type" value="Genomic_DNA"/>
</dbReference>
<dbReference type="AlphaFoldDB" id="A0A090Q2B2"/>
<evidence type="ECO:0000313" key="2">
    <source>
        <dbReference type="EMBL" id="GAK95853.1"/>
    </source>
</evidence>
<protein>
    <recommendedName>
        <fullName evidence="1">STAS domain-containing protein</fullName>
    </recommendedName>
</protein>
<dbReference type="InterPro" id="IPR036513">
    <property type="entry name" value="STAS_dom_sf"/>
</dbReference>